<organism evidence="2 3">
    <name type="scientific">Zalerion maritima</name>
    <dbReference type="NCBI Taxonomy" id="339359"/>
    <lineage>
        <taxon>Eukaryota</taxon>
        <taxon>Fungi</taxon>
        <taxon>Dikarya</taxon>
        <taxon>Ascomycota</taxon>
        <taxon>Pezizomycotina</taxon>
        <taxon>Sordariomycetes</taxon>
        <taxon>Lulworthiomycetidae</taxon>
        <taxon>Lulworthiales</taxon>
        <taxon>Lulworthiaceae</taxon>
        <taxon>Zalerion</taxon>
    </lineage>
</organism>
<name>A0AAD5WU57_9PEZI</name>
<dbReference type="AlphaFoldDB" id="A0AAD5WU57"/>
<dbReference type="PANTHER" id="PTHR34612:SF2">
    <property type="entry name" value="GLYCOSIDE HYDROLASE 131 CATALYTIC N-TERMINAL DOMAIN-CONTAINING PROTEIN"/>
    <property type="match status" value="1"/>
</dbReference>
<feature type="domain" description="Glycoside hydrolase 131 catalytic N-terminal" evidence="1">
    <location>
        <begin position="15"/>
        <end position="76"/>
    </location>
</feature>
<evidence type="ECO:0000313" key="2">
    <source>
        <dbReference type="EMBL" id="KAJ2903060.1"/>
    </source>
</evidence>
<evidence type="ECO:0000313" key="3">
    <source>
        <dbReference type="Proteomes" id="UP001201980"/>
    </source>
</evidence>
<dbReference type="Proteomes" id="UP001201980">
    <property type="component" value="Unassembled WGS sequence"/>
</dbReference>
<evidence type="ECO:0000259" key="1">
    <source>
        <dbReference type="Pfam" id="PF18271"/>
    </source>
</evidence>
<protein>
    <recommendedName>
        <fullName evidence="1">Glycoside hydrolase 131 catalytic N-terminal domain-containing protein</fullName>
    </recommendedName>
</protein>
<dbReference type="Gene3D" id="2.60.120.1160">
    <property type="match status" value="2"/>
</dbReference>
<dbReference type="InterPro" id="IPR041524">
    <property type="entry name" value="GH131_N"/>
</dbReference>
<reference evidence="2" key="1">
    <citation type="submission" date="2022-07" db="EMBL/GenBank/DDBJ databases">
        <title>Draft genome sequence of Zalerion maritima ATCC 34329, a (micro)plastics degrading marine fungus.</title>
        <authorList>
            <person name="Paco A."/>
            <person name="Goncalves M.F.M."/>
            <person name="Rocha-Santos T.A.P."/>
            <person name="Alves A."/>
        </authorList>
    </citation>
    <scope>NUCLEOTIDE SEQUENCE</scope>
    <source>
        <strain evidence="2">ATCC 34329</strain>
    </source>
</reference>
<accession>A0AAD5WU57</accession>
<keyword evidence="3" id="KW-1185">Reference proteome</keyword>
<proteinExistence type="predicted"/>
<dbReference type="PANTHER" id="PTHR34612">
    <property type="entry name" value="GH131_N DOMAIN-CONTAINING PROTEIN"/>
    <property type="match status" value="1"/>
</dbReference>
<dbReference type="EMBL" id="JAKWBI020000092">
    <property type="protein sequence ID" value="KAJ2903060.1"/>
    <property type="molecule type" value="Genomic_DNA"/>
</dbReference>
<feature type="domain" description="Glycoside hydrolase 131 catalytic N-terminal" evidence="1">
    <location>
        <begin position="86"/>
        <end position="198"/>
    </location>
</feature>
<comment type="caution">
    <text evidence="2">The sequence shown here is derived from an EMBL/GenBank/DDBJ whole genome shotgun (WGS) entry which is preliminary data.</text>
</comment>
<gene>
    <name evidence="2" type="ORF">MKZ38_010481</name>
</gene>
<sequence>MVPIKTSGILSIRLQQSDTLKLSFSRGSPFDIETQSVEVTINDESIFAPSPDSRQNGFRRAELLIASNDGSEDRTTGIILGGAGAADPDTLKLFGNVNEVEPGLLSSQPFDETVFHNFALTLNFDDLTTQVFYSQGNDSLEAVTGEVSNDVSGQGQFHLGVLKKGLDAGVNIVTDGIQPSGIEEGITFGGIFEEDSSLGCISLES</sequence>
<dbReference type="Pfam" id="PF18271">
    <property type="entry name" value="GH131_N"/>
    <property type="match status" value="2"/>
</dbReference>